<accession>K0TPF2</accession>
<dbReference type="Proteomes" id="UP000266841">
    <property type="component" value="Unassembled WGS sequence"/>
</dbReference>
<gene>
    <name evidence="1" type="ORF">THAOC_00252</name>
</gene>
<evidence type="ECO:0000313" key="1">
    <source>
        <dbReference type="EMBL" id="EJK77886.1"/>
    </source>
</evidence>
<dbReference type="EMBL" id="AGNL01000297">
    <property type="protein sequence ID" value="EJK77886.1"/>
    <property type="molecule type" value="Genomic_DNA"/>
</dbReference>
<sequence length="1549" mass="168598">QVRCQGADSAVLFLYRQETGDGLPFSRTAPPADVYGRLLVVRTKSKQFFSRAPAAGLVVRLPAGVRWRPAATLPFSLDFHPVLADPGYSAPSSRHKLRWAMRQVDLPLQSVEAVEQLGKLSSDFALPALPACLALHHFKLPPRIPSMLGSLRRRPINSVGRERGAIDKLTTCTRRRYGIRNLHTVRQPPDESSPDIDGRQDTMMKLATPALLLMLARGTSAQTTCDAQPCLDQCTAGYADMDAASGLACSTACENGCAAAVEADRHDVCLSGCETDVSPEYNVQTCIAACAYWDGGTVQVLKELFDAGNPGPVLLGSCLGDCDSDAQCEAGLRCFQRGGMEAVPGCSGAGTKGWDYCLDPTARPDYYVAEVGNNKIPATAWPLEECAGDCDSDADCATGLICQQRSGGEPVPGCYGAIGEGISKSSDFCFDPSKTDAPTGSPSWSPTTGTPTVTRQFWSFDVYGTQAPIVDIREVEYDQNQNYEGATAPVFSDDETSLTVNGNIWTSWSLTSPIDIYADSILKFDFVVSEITEDGFVAICFDEDLELTGDNGACFVLNSSQGWITNMINVPGQTAALGEVSSQSIPVGQFLNGKQVKYLAILQDSDGTDKSVGSSTFSDLMLVQHDTNSLEIEVDGEDVYLDNVQLEYRWKDGSQDTSQFKMNLAEDGKSLQINGNSEFPSGDCNWPSAVFVRLTPVLSCPLPLFPLDWKALAIPARNVTTKTVIELDVVVDSDADFLAIFLTDTLEGAPNSQRHAPQEYRVRHGVVLQNPRENNGNWRDDVGGILTNKLVTGEPRRVTIPYGVMMELDEGETREVTYIAFVQDDDVGDKSGSRSTWSGIRIYEQDRDPLQLNLYGQNVTVTNIQHEMHANSNDIQDNRDVLLSVSNDGKTITATGNTWKYVPLPSPIEVTEDTVLKFDFDLVGEGEHHFFCLLPDNYIRNNDGRRDCFGTAGSHNFDSNYRTLQPFRVMGTSTYEYLVGSEFTGTVRNIGFGLDNDADKLAGQSSWANIEVFNLPEIVMGLALPDTRLRSNLGITTDYISIKNIQLQYDTSQDTGPIKSNLAVVSQEHNSIQFLGNMWRAWELTTPLSPSSLGDFIVSFDFKIVEKGEIHAICFDENLEYGNADDPKQTGVDPRRCVAVGVFQNLGDVPDVFVAPNLTPEGGSHHYVFNLSKMFERLYNDINYIAFVSDNDVGDKSGGDVTFSNIMIHTEVSSCLKDIDFEMNLNDCSVDDFLTAIGNKMTEIGCVNTDPFMEMFAFWDATNDSEVTKNIEKICASAYLEDAVDFSEALSLEGQLVGEFIDGGSVYNYGSNQAKDASRIKYFDDKASSRVLTYPDHHALDHCDIGAAMCCFVTSTGASAESPAPSNANAEACYTDIKASRYSAHVRNGYSIYPSDGANDIYCEGFAWGTDKGSVDAGLKGNELFKVGFMNNFYTNGLVEQVPAAPMCGCIDRMPVVTDAKCIEATAASASVTITYDSTLEDLGASLTLGDITYSECSEGNLLDHYKALADKGRAGAEDVTYMESRLVGDGNCPVATSSFLATLGLTFA</sequence>
<proteinExistence type="predicted"/>
<name>K0TPF2_THAOC</name>
<evidence type="ECO:0000313" key="2">
    <source>
        <dbReference type="Proteomes" id="UP000266841"/>
    </source>
</evidence>
<comment type="caution">
    <text evidence="1">The sequence shown here is derived from an EMBL/GenBank/DDBJ whole genome shotgun (WGS) entry which is preliminary data.</text>
</comment>
<feature type="non-terminal residue" evidence="1">
    <location>
        <position position="1"/>
    </location>
</feature>
<reference evidence="1 2" key="1">
    <citation type="journal article" date="2012" name="Genome Biol.">
        <title>Genome and low-iron response of an oceanic diatom adapted to chronic iron limitation.</title>
        <authorList>
            <person name="Lommer M."/>
            <person name="Specht M."/>
            <person name="Roy A.S."/>
            <person name="Kraemer L."/>
            <person name="Andreson R."/>
            <person name="Gutowska M.A."/>
            <person name="Wolf J."/>
            <person name="Bergner S.V."/>
            <person name="Schilhabel M.B."/>
            <person name="Klostermeier U.C."/>
            <person name="Beiko R.G."/>
            <person name="Rosenstiel P."/>
            <person name="Hippler M."/>
            <person name="Laroche J."/>
        </authorList>
    </citation>
    <scope>NUCLEOTIDE SEQUENCE [LARGE SCALE GENOMIC DNA]</scope>
    <source>
        <strain evidence="1 2">CCMP1005</strain>
    </source>
</reference>
<organism evidence="1 2">
    <name type="scientific">Thalassiosira oceanica</name>
    <name type="common">Marine diatom</name>
    <dbReference type="NCBI Taxonomy" id="159749"/>
    <lineage>
        <taxon>Eukaryota</taxon>
        <taxon>Sar</taxon>
        <taxon>Stramenopiles</taxon>
        <taxon>Ochrophyta</taxon>
        <taxon>Bacillariophyta</taxon>
        <taxon>Coscinodiscophyceae</taxon>
        <taxon>Thalassiosirophycidae</taxon>
        <taxon>Thalassiosirales</taxon>
        <taxon>Thalassiosiraceae</taxon>
        <taxon>Thalassiosira</taxon>
    </lineage>
</organism>
<protein>
    <submittedName>
        <fullName evidence="1">Uncharacterized protein</fullName>
    </submittedName>
</protein>
<keyword evidence="2" id="KW-1185">Reference proteome</keyword>
<dbReference type="OrthoDB" id="237481at2759"/>